<dbReference type="OMA" id="LMTREHT"/>
<evidence type="ECO:0000259" key="5">
    <source>
        <dbReference type="PROSITE" id="PS50835"/>
    </source>
</evidence>
<reference evidence="6" key="3">
    <citation type="submission" date="2025-09" db="UniProtKB">
        <authorList>
            <consortium name="Ensembl"/>
        </authorList>
    </citation>
    <scope>IDENTIFICATION</scope>
</reference>
<dbReference type="Pfam" id="PF07686">
    <property type="entry name" value="V-set"/>
    <property type="match status" value="1"/>
</dbReference>
<dbReference type="AlphaFoldDB" id="A0A672F1D5"/>
<comment type="subcellular location">
    <subcellularLocation>
        <location evidence="1">Membrane</location>
    </subcellularLocation>
</comment>
<keyword evidence="3" id="KW-0393">Immunoglobulin domain</keyword>
<keyword evidence="4" id="KW-1133">Transmembrane helix</keyword>
<keyword evidence="2 4" id="KW-0472">Membrane</keyword>
<dbReference type="Ensembl" id="ENSSFAT00005000091.1">
    <property type="protein sequence ID" value="ENSSFAP00005000086.1"/>
    <property type="gene ID" value="ENSSFAG00005000088.1"/>
</dbReference>
<dbReference type="GO" id="GO:0050852">
    <property type="term" value="P:T cell receptor signaling pathway"/>
    <property type="evidence" value="ECO:0007669"/>
    <property type="project" value="TreeGrafter"/>
</dbReference>
<evidence type="ECO:0000313" key="7">
    <source>
        <dbReference type="Proteomes" id="UP000472267"/>
    </source>
</evidence>
<organism evidence="6 7">
    <name type="scientific">Salarias fasciatus</name>
    <name type="common">Jewelled blenny</name>
    <name type="synonym">Blennius fasciatus</name>
    <dbReference type="NCBI Taxonomy" id="181472"/>
    <lineage>
        <taxon>Eukaryota</taxon>
        <taxon>Metazoa</taxon>
        <taxon>Chordata</taxon>
        <taxon>Craniata</taxon>
        <taxon>Vertebrata</taxon>
        <taxon>Euteleostomi</taxon>
        <taxon>Actinopterygii</taxon>
        <taxon>Neopterygii</taxon>
        <taxon>Teleostei</taxon>
        <taxon>Neoteleostei</taxon>
        <taxon>Acanthomorphata</taxon>
        <taxon>Ovalentaria</taxon>
        <taxon>Blenniimorphae</taxon>
        <taxon>Blenniiformes</taxon>
        <taxon>Blennioidei</taxon>
        <taxon>Blenniidae</taxon>
        <taxon>Salariinae</taxon>
        <taxon>Salarias</taxon>
    </lineage>
</organism>
<protein>
    <recommendedName>
        <fullName evidence="5">Ig-like domain-containing protein</fullName>
    </recommendedName>
</protein>
<dbReference type="PANTHER" id="PTHR24100">
    <property type="entry name" value="BUTYROPHILIN"/>
    <property type="match status" value="1"/>
</dbReference>
<keyword evidence="7" id="KW-1185">Reference proteome</keyword>
<dbReference type="SMART" id="SM00406">
    <property type="entry name" value="IGv"/>
    <property type="match status" value="1"/>
</dbReference>
<dbReference type="GO" id="GO:0001817">
    <property type="term" value="P:regulation of cytokine production"/>
    <property type="evidence" value="ECO:0007669"/>
    <property type="project" value="TreeGrafter"/>
</dbReference>
<dbReference type="Proteomes" id="UP000472267">
    <property type="component" value="Chromosome 3"/>
</dbReference>
<dbReference type="SUPFAM" id="SSF48726">
    <property type="entry name" value="Immunoglobulin"/>
    <property type="match status" value="1"/>
</dbReference>
<keyword evidence="4" id="KW-0812">Transmembrane</keyword>
<evidence type="ECO:0000256" key="4">
    <source>
        <dbReference type="SAM" id="Phobius"/>
    </source>
</evidence>
<dbReference type="InterPro" id="IPR007110">
    <property type="entry name" value="Ig-like_dom"/>
</dbReference>
<accession>A0A672F1D5</accession>
<proteinExistence type="predicted"/>
<dbReference type="SMART" id="SM00409">
    <property type="entry name" value="IG"/>
    <property type="match status" value="1"/>
</dbReference>
<feature type="transmembrane region" description="Helical" evidence="4">
    <location>
        <begin position="121"/>
        <end position="138"/>
    </location>
</feature>
<evidence type="ECO:0000256" key="1">
    <source>
        <dbReference type="ARBA" id="ARBA00004370"/>
    </source>
</evidence>
<dbReference type="PROSITE" id="PS50835">
    <property type="entry name" value="IG_LIKE"/>
    <property type="match status" value="1"/>
</dbReference>
<dbReference type="InterPro" id="IPR036179">
    <property type="entry name" value="Ig-like_dom_sf"/>
</dbReference>
<dbReference type="InterPro" id="IPR013783">
    <property type="entry name" value="Ig-like_fold"/>
</dbReference>
<dbReference type="InterPro" id="IPR003599">
    <property type="entry name" value="Ig_sub"/>
</dbReference>
<dbReference type="InterPro" id="IPR050504">
    <property type="entry name" value="IgSF_BTN/MOG"/>
</dbReference>
<dbReference type="GO" id="GO:0005102">
    <property type="term" value="F:signaling receptor binding"/>
    <property type="evidence" value="ECO:0007669"/>
    <property type="project" value="TreeGrafter"/>
</dbReference>
<sequence>FSGSVQKAISAVEGQTVSLPCEAPNQENIRVVEWSRSDPGKNQYIFLYRDGHIDPDNHPSYKNRVNLKDRAMKDGDASLILRNVTAADGGIYQCFIVRSEEHENTESISSISLLVETVRPVSLLTLLMLLTLLTLWVLDCRRVVFFFSSPLSGHCTICTIVASSVCPTL</sequence>
<name>A0A672F1D5_SALFA</name>
<dbReference type="Gene3D" id="2.60.40.10">
    <property type="entry name" value="Immunoglobulins"/>
    <property type="match status" value="1"/>
</dbReference>
<evidence type="ECO:0000313" key="6">
    <source>
        <dbReference type="Ensembl" id="ENSSFAP00005000086.1"/>
    </source>
</evidence>
<feature type="domain" description="Ig-like" evidence="5">
    <location>
        <begin position="1"/>
        <end position="112"/>
    </location>
</feature>
<dbReference type="GO" id="GO:0009897">
    <property type="term" value="C:external side of plasma membrane"/>
    <property type="evidence" value="ECO:0007669"/>
    <property type="project" value="TreeGrafter"/>
</dbReference>
<evidence type="ECO:0000256" key="3">
    <source>
        <dbReference type="ARBA" id="ARBA00023319"/>
    </source>
</evidence>
<reference evidence="6" key="2">
    <citation type="submission" date="2025-08" db="UniProtKB">
        <authorList>
            <consortium name="Ensembl"/>
        </authorList>
    </citation>
    <scope>IDENTIFICATION</scope>
</reference>
<dbReference type="InterPro" id="IPR013106">
    <property type="entry name" value="Ig_V-set"/>
</dbReference>
<dbReference type="PANTHER" id="PTHR24100:SF151">
    <property type="entry name" value="ICOS LIGAND"/>
    <property type="match status" value="1"/>
</dbReference>
<evidence type="ECO:0000256" key="2">
    <source>
        <dbReference type="ARBA" id="ARBA00023136"/>
    </source>
</evidence>
<dbReference type="InParanoid" id="A0A672F1D5"/>
<reference evidence="6" key="1">
    <citation type="submission" date="2019-06" db="EMBL/GenBank/DDBJ databases">
        <authorList>
            <consortium name="Wellcome Sanger Institute Data Sharing"/>
        </authorList>
    </citation>
    <scope>NUCLEOTIDE SEQUENCE [LARGE SCALE GENOMIC DNA]</scope>
</reference>